<reference evidence="3 4" key="2">
    <citation type="submission" date="2024-05" db="EMBL/GenBank/DDBJ databases">
        <authorList>
            <person name="Chen Y."/>
            <person name="Shah S."/>
            <person name="Dougan E. K."/>
            <person name="Thang M."/>
            <person name="Chan C."/>
        </authorList>
    </citation>
    <scope>NUCLEOTIDE SEQUENCE [LARGE SCALE GENOMIC DNA]</scope>
</reference>
<evidence type="ECO:0000313" key="3">
    <source>
        <dbReference type="EMBL" id="CAL4804800.1"/>
    </source>
</evidence>
<dbReference type="OrthoDB" id="442502at2759"/>
<dbReference type="EMBL" id="CAMXCT010006638">
    <property type="protein sequence ID" value="CAI4017488.1"/>
    <property type="molecule type" value="Genomic_DNA"/>
</dbReference>
<reference evidence="2" key="1">
    <citation type="submission" date="2022-10" db="EMBL/GenBank/DDBJ databases">
        <authorList>
            <person name="Chen Y."/>
            <person name="Dougan E. K."/>
            <person name="Chan C."/>
            <person name="Rhodes N."/>
            <person name="Thang M."/>
        </authorList>
    </citation>
    <scope>NUCLEOTIDE SEQUENCE</scope>
</reference>
<sequence>MAAMATCRRQGSESPWFRCSVESEARMGETLTRVRLAQARCNSQTGLSHLEPKERVWHLPDWAKQETKPPLQLRLLGFTMLLPLGAGSLAVHLLAEEDQETENEDYSRMALNWSLHYAGALLSCAGALHWGMQLAELGVPKRSDYMGRVFVFFGWLGSVLTTALPVEASMWLFTGFFGLLSHELRHRFNDITTAVAVTMGAQGTDFLAGAFRVVPAYWFRWRAAFNVSAMSCILVLLLSERNLYLGQKPKIRM</sequence>
<name>A0A9P1GMB9_9DINO</name>
<protein>
    <submittedName>
        <fullName evidence="2">Uncharacterized protein</fullName>
    </submittedName>
</protein>
<dbReference type="EMBL" id="CAMXCT030006638">
    <property type="protein sequence ID" value="CAL4804800.1"/>
    <property type="molecule type" value="Genomic_DNA"/>
</dbReference>
<keyword evidence="1" id="KW-0472">Membrane</keyword>
<keyword evidence="1" id="KW-0812">Transmembrane</keyword>
<organism evidence="2">
    <name type="scientific">Cladocopium goreaui</name>
    <dbReference type="NCBI Taxonomy" id="2562237"/>
    <lineage>
        <taxon>Eukaryota</taxon>
        <taxon>Sar</taxon>
        <taxon>Alveolata</taxon>
        <taxon>Dinophyceae</taxon>
        <taxon>Suessiales</taxon>
        <taxon>Symbiodiniaceae</taxon>
        <taxon>Cladocopium</taxon>
    </lineage>
</organism>
<feature type="transmembrane region" description="Helical" evidence="1">
    <location>
        <begin position="75"/>
        <end position="95"/>
    </location>
</feature>
<evidence type="ECO:0000256" key="1">
    <source>
        <dbReference type="SAM" id="Phobius"/>
    </source>
</evidence>
<accession>A0A9P1GMB9</accession>
<comment type="caution">
    <text evidence="2">The sequence shown here is derived from an EMBL/GenBank/DDBJ whole genome shotgun (WGS) entry which is preliminary data.</text>
</comment>
<evidence type="ECO:0000313" key="4">
    <source>
        <dbReference type="Proteomes" id="UP001152797"/>
    </source>
</evidence>
<evidence type="ECO:0000313" key="2">
    <source>
        <dbReference type="EMBL" id="CAI4017488.1"/>
    </source>
</evidence>
<dbReference type="AlphaFoldDB" id="A0A9P1GMB9"/>
<dbReference type="Proteomes" id="UP001152797">
    <property type="component" value="Unassembled WGS sequence"/>
</dbReference>
<dbReference type="EMBL" id="CAMXCT020006638">
    <property type="protein sequence ID" value="CAL1170863.1"/>
    <property type="molecule type" value="Genomic_DNA"/>
</dbReference>
<feature type="transmembrane region" description="Helical" evidence="1">
    <location>
        <begin position="115"/>
        <end position="137"/>
    </location>
</feature>
<dbReference type="InterPro" id="IPR021836">
    <property type="entry name" value="DUF3429"/>
</dbReference>
<feature type="transmembrane region" description="Helical" evidence="1">
    <location>
        <begin position="149"/>
        <end position="173"/>
    </location>
</feature>
<gene>
    <name evidence="2" type="ORF">C1SCF055_LOCUS42129</name>
</gene>
<feature type="transmembrane region" description="Helical" evidence="1">
    <location>
        <begin position="223"/>
        <end position="244"/>
    </location>
</feature>
<keyword evidence="1" id="KW-1133">Transmembrane helix</keyword>
<proteinExistence type="predicted"/>
<dbReference type="Pfam" id="PF11911">
    <property type="entry name" value="DUF3429"/>
    <property type="match status" value="1"/>
</dbReference>
<keyword evidence="4" id="KW-1185">Reference proteome</keyword>